<feature type="transmembrane region" description="Helical" evidence="1">
    <location>
        <begin position="41"/>
        <end position="65"/>
    </location>
</feature>
<dbReference type="EMBL" id="WNKW01000003">
    <property type="protein sequence ID" value="MTW33669.1"/>
    <property type="molecule type" value="Genomic_DNA"/>
</dbReference>
<keyword evidence="1" id="KW-1133">Transmembrane helix</keyword>
<protein>
    <submittedName>
        <fullName evidence="2">DUF4153 domain-containing protein</fullName>
    </submittedName>
</protein>
<feature type="transmembrane region" description="Helical" evidence="1">
    <location>
        <begin position="77"/>
        <end position="96"/>
    </location>
</feature>
<gene>
    <name evidence="2" type="ORF">GM655_12625</name>
</gene>
<keyword evidence="1" id="KW-0812">Transmembrane</keyword>
<feature type="transmembrane region" description="Helical" evidence="1">
    <location>
        <begin position="359"/>
        <end position="382"/>
    </location>
</feature>
<reference evidence="2 3" key="1">
    <citation type="submission" date="2019-11" db="EMBL/GenBank/DDBJ databases">
        <title>Type strains purchased from KCTC, JCM and DSMZ.</title>
        <authorList>
            <person name="Lu H."/>
        </authorList>
    </citation>
    <scope>NUCLEOTIDE SEQUENCE [LARGE SCALE GENOMIC DNA]</scope>
    <source>
        <strain evidence="2 3">DSM 103461</strain>
    </source>
</reference>
<dbReference type="InterPro" id="IPR025291">
    <property type="entry name" value="DUF4153"/>
</dbReference>
<evidence type="ECO:0000313" key="2">
    <source>
        <dbReference type="EMBL" id="MTW33669.1"/>
    </source>
</evidence>
<feature type="transmembrane region" description="Helical" evidence="1">
    <location>
        <begin position="12"/>
        <end position="35"/>
    </location>
</feature>
<comment type="caution">
    <text evidence="2">The sequence shown here is derived from an EMBL/GenBank/DDBJ whole genome shotgun (WGS) entry which is preliminary data.</text>
</comment>
<keyword evidence="1" id="KW-0472">Membrane</keyword>
<evidence type="ECO:0000256" key="1">
    <source>
        <dbReference type="SAM" id="Phobius"/>
    </source>
</evidence>
<keyword evidence="3" id="KW-1185">Reference proteome</keyword>
<sequence length="623" mass="66767">MEQDELLPSAQVSTRVMGLRLLTGLVQGALLYWIYRSAQQGGWLASTPAVMAPLLMAGLLLPAMLISAMGYMAPKKLGLWMLLAAGAVLAIALHAVQRDAGLQLPSGPGGNPAWRVLAGPVLPCGAVFLFIAHTLVLAGALDQRRIASYDRYFDLSWKLVVQLLFSAVFVGALWLVLLMGSGLFAMVKLDFFKKMLTEAWFNVPVICFAWSCAMHITDVRPAIVHGIRSLLLVLLSWLLLVAAVIITGFLCTLPFTGLDALWSTGHATALLLAADAVLIVLINAAFQNGHVKAALAVRVSARVAALLILPLTAIAVYALGLRVHDYGWTSDRVIAAAALVVASCYAFGYAWAAQRYESWLVPIAIVNVATSMVVLAVLMALLTPIADPARLSVNNQMARLAKGKTKPALFDFHYLRFEGQRYGQQALEQLAQQSSGPEAPWIREQASKALKEVQPWAPARPGTLVSVRDNLTLWPQGARLPDSFAAQRWQGRDGSVPGCLTMAGMKCDALILDMDGDGQPEVLLFSGAGYPGPALYRRDSDGEWSLHGRLALQGSACPALVERLKLGQFQLVAPPIRALQLGAQVLQFQSAFDQDDCRALTPASAAAQASASAPVAVPAAPSR</sequence>
<organism evidence="2 3">
    <name type="scientific">Pseudoduganella danionis</name>
    <dbReference type="NCBI Taxonomy" id="1890295"/>
    <lineage>
        <taxon>Bacteria</taxon>
        <taxon>Pseudomonadati</taxon>
        <taxon>Pseudomonadota</taxon>
        <taxon>Betaproteobacteria</taxon>
        <taxon>Burkholderiales</taxon>
        <taxon>Oxalobacteraceae</taxon>
        <taxon>Telluria group</taxon>
        <taxon>Pseudoduganella</taxon>
    </lineage>
</organism>
<feature type="transmembrane region" description="Helical" evidence="1">
    <location>
        <begin position="267"/>
        <end position="287"/>
    </location>
</feature>
<feature type="transmembrane region" description="Helical" evidence="1">
    <location>
        <begin position="333"/>
        <end position="352"/>
    </location>
</feature>
<feature type="transmembrane region" description="Helical" evidence="1">
    <location>
        <begin position="199"/>
        <end position="217"/>
    </location>
</feature>
<feature type="transmembrane region" description="Helical" evidence="1">
    <location>
        <begin position="159"/>
        <end position="187"/>
    </location>
</feature>
<dbReference type="Proteomes" id="UP000735592">
    <property type="component" value="Unassembled WGS sequence"/>
</dbReference>
<dbReference type="Pfam" id="PF13687">
    <property type="entry name" value="DUF4153"/>
    <property type="match status" value="1"/>
</dbReference>
<feature type="transmembrane region" description="Helical" evidence="1">
    <location>
        <begin position="116"/>
        <end position="138"/>
    </location>
</feature>
<feature type="transmembrane region" description="Helical" evidence="1">
    <location>
        <begin position="299"/>
        <end position="321"/>
    </location>
</feature>
<evidence type="ECO:0000313" key="3">
    <source>
        <dbReference type="Proteomes" id="UP000735592"/>
    </source>
</evidence>
<name>A0ABW9SSI4_9BURK</name>
<feature type="transmembrane region" description="Helical" evidence="1">
    <location>
        <begin position="229"/>
        <end position="255"/>
    </location>
</feature>
<dbReference type="RefSeq" id="WP_155435036.1">
    <property type="nucleotide sequence ID" value="NZ_JBHLXK010000005.1"/>
</dbReference>
<proteinExistence type="predicted"/>
<accession>A0ABW9SSI4</accession>